<dbReference type="InterPro" id="IPR003594">
    <property type="entry name" value="HATPase_dom"/>
</dbReference>
<dbReference type="CDD" id="cd16917">
    <property type="entry name" value="HATPase_UhpB-NarQ-NarX-like"/>
    <property type="match status" value="1"/>
</dbReference>
<feature type="domain" description="GAF" evidence="11">
    <location>
        <begin position="71"/>
        <end position="218"/>
    </location>
</feature>
<dbReference type="SMART" id="SM00065">
    <property type="entry name" value="GAF"/>
    <property type="match status" value="2"/>
</dbReference>
<protein>
    <submittedName>
        <fullName evidence="13">GAF domain-containing sensor histidine kinase</fullName>
    </submittedName>
</protein>
<dbReference type="GO" id="GO:0005524">
    <property type="term" value="F:ATP binding"/>
    <property type="evidence" value="ECO:0007669"/>
    <property type="project" value="UniProtKB-ARBA"/>
</dbReference>
<dbReference type="SUPFAM" id="SSF55781">
    <property type="entry name" value="GAF domain-like"/>
    <property type="match status" value="2"/>
</dbReference>
<keyword evidence="8" id="KW-0460">Magnesium</keyword>
<comment type="cofactor">
    <cofactor evidence="2">
        <name>heme</name>
        <dbReference type="ChEBI" id="CHEBI:30413"/>
    </cofactor>
</comment>
<dbReference type="SMART" id="SM00387">
    <property type="entry name" value="HATPase_c"/>
    <property type="match status" value="1"/>
</dbReference>
<evidence type="ECO:0000256" key="5">
    <source>
        <dbReference type="ARBA" id="ARBA00022679"/>
    </source>
</evidence>
<dbReference type="GO" id="GO:0019826">
    <property type="term" value="F:oxygen sensor activity"/>
    <property type="evidence" value="ECO:0007669"/>
    <property type="project" value="UniProtKB-ARBA"/>
</dbReference>
<dbReference type="GO" id="GO:0020037">
    <property type="term" value="F:heme binding"/>
    <property type="evidence" value="ECO:0007669"/>
    <property type="project" value="UniProtKB-ARBA"/>
</dbReference>
<keyword evidence="5" id="KW-0808">Transferase</keyword>
<name>A0A7X6LAU7_9NOCA</name>
<proteinExistence type="predicted"/>
<keyword evidence="4" id="KW-0597">Phosphoprotein</keyword>
<evidence type="ECO:0000256" key="2">
    <source>
        <dbReference type="ARBA" id="ARBA00001971"/>
    </source>
</evidence>
<dbReference type="Pfam" id="PF02518">
    <property type="entry name" value="HATPase_c"/>
    <property type="match status" value="1"/>
</dbReference>
<dbReference type="PANTHER" id="PTHR24421:SF56">
    <property type="entry name" value="OXYGEN SENSOR HISTIDINE KINASE RESPONSE REGULATOR DOST"/>
    <property type="match status" value="1"/>
</dbReference>
<dbReference type="InterPro" id="IPR003018">
    <property type="entry name" value="GAF"/>
</dbReference>
<evidence type="ECO:0000256" key="6">
    <source>
        <dbReference type="ARBA" id="ARBA00022723"/>
    </source>
</evidence>
<keyword evidence="10" id="KW-0902">Two-component regulatory system</keyword>
<dbReference type="EMBL" id="JAAXOS010000022">
    <property type="protein sequence ID" value="NKY30860.1"/>
    <property type="molecule type" value="Genomic_DNA"/>
</dbReference>
<keyword evidence="9" id="KW-0408">Iron</keyword>
<comment type="caution">
    <text evidence="13">The sequence shown here is derived from an EMBL/GenBank/DDBJ whole genome shotgun (WGS) entry which is preliminary data.</text>
</comment>
<keyword evidence="6" id="KW-0479">Metal-binding</keyword>
<comment type="cofactor">
    <cofactor evidence="1">
        <name>Mg(2+)</name>
        <dbReference type="ChEBI" id="CHEBI:18420"/>
    </cofactor>
</comment>
<evidence type="ECO:0000256" key="10">
    <source>
        <dbReference type="ARBA" id="ARBA00023012"/>
    </source>
</evidence>
<keyword evidence="7 13" id="KW-0418">Kinase</keyword>
<evidence type="ECO:0000256" key="9">
    <source>
        <dbReference type="ARBA" id="ARBA00023004"/>
    </source>
</evidence>
<dbReference type="Pfam" id="PF13185">
    <property type="entry name" value="GAF_2"/>
    <property type="match status" value="2"/>
</dbReference>
<dbReference type="PANTHER" id="PTHR24421">
    <property type="entry name" value="NITRATE/NITRITE SENSOR PROTEIN NARX-RELATED"/>
    <property type="match status" value="1"/>
</dbReference>
<dbReference type="InterPro" id="IPR050482">
    <property type="entry name" value="Sensor_HK_TwoCompSys"/>
</dbReference>
<dbReference type="RefSeq" id="WP_084499397.1">
    <property type="nucleotide sequence ID" value="NZ_JAAXOS010000022.1"/>
</dbReference>
<evidence type="ECO:0000313" key="13">
    <source>
        <dbReference type="EMBL" id="NKY30860.1"/>
    </source>
</evidence>
<sequence length="590" mass="63801">MASSRAGGVPGAAQPTDYASADAYSVRDTLSQLRLRELLGEVKDRIEQIIDARDRMDGLIEAMLTVTSGLDLDRTLRTIVHTAISLVDARYGALGVRGHDQQLTQFIYEGIDEPTREQIGDLPQGHGVLGLLFSQPKPIRLDNLAEHPSSVGFPAHHPPMRTFLGVPVRIRDEVFGNLYLTEKAGGQPFTEDDEVIVRALAAAAGIAIDNAHLYESARTRQAWIEATRDITTEFLAGTAPDRVLTDLVEATCRLTGSQQTFLAVVPDPESPPEEITELLITHTAGSADDQRLIKLSLGDTTIGQAFGSRSPQRVDDARRADLGKIFPDAGPALVLPMQTSDSTVGVLVALRAAESAPYNDEILALTAAFTDQAALAMRLADAQQRMRELDILSDRDRIARDLHDHVIQRLFAVGLSLQGTVPRTRVPEVRERITDAIDDLQDVVQEIRTSIFDLHGGDSHGARVRQRIEEAIRQQTEASGLRTSVRITGPLSVIDPELADHAEAVVREAVSNAVRHSGADSVAIEITVADDLTVVIEDDGRGMPADMTTSGLTNLARRAEQAAGTFTVTAGTGPDGSPAGTRLRWTVPLR</sequence>
<evidence type="ECO:0000256" key="8">
    <source>
        <dbReference type="ARBA" id="ARBA00022842"/>
    </source>
</evidence>
<organism evidence="13 14">
    <name type="scientific">Nocardia gamkensis</name>
    <dbReference type="NCBI Taxonomy" id="352869"/>
    <lineage>
        <taxon>Bacteria</taxon>
        <taxon>Bacillati</taxon>
        <taxon>Actinomycetota</taxon>
        <taxon>Actinomycetes</taxon>
        <taxon>Mycobacteriales</taxon>
        <taxon>Nocardiaceae</taxon>
        <taxon>Nocardia</taxon>
    </lineage>
</organism>
<dbReference type="Pfam" id="PF07730">
    <property type="entry name" value="HisKA_3"/>
    <property type="match status" value="1"/>
</dbReference>
<feature type="domain" description="GAF" evidence="11">
    <location>
        <begin position="239"/>
        <end position="387"/>
    </location>
</feature>
<evidence type="ECO:0000256" key="1">
    <source>
        <dbReference type="ARBA" id="ARBA00001946"/>
    </source>
</evidence>
<evidence type="ECO:0000256" key="7">
    <source>
        <dbReference type="ARBA" id="ARBA00022777"/>
    </source>
</evidence>
<keyword evidence="14" id="KW-1185">Reference proteome</keyword>
<dbReference type="GO" id="GO:0000287">
    <property type="term" value="F:magnesium ion binding"/>
    <property type="evidence" value="ECO:0007669"/>
    <property type="project" value="UniProtKB-ARBA"/>
</dbReference>
<dbReference type="GO" id="GO:0019825">
    <property type="term" value="F:oxygen binding"/>
    <property type="evidence" value="ECO:0007669"/>
    <property type="project" value="UniProtKB-ARBA"/>
</dbReference>
<feature type="domain" description="Histidine kinase/HSP90-like ATPase" evidence="12">
    <location>
        <begin position="497"/>
        <end position="590"/>
    </location>
</feature>
<dbReference type="InterPro" id="IPR029016">
    <property type="entry name" value="GAF-like_dom_sf"/>
</dbReference>
<dbReference type="FunFam" id="3.30.450.40:FF:000052">
    <property type="entry name" value="Oxygen sensor histidine kinase response regulator DevS/DosS"/>
    <property type="match status" value="1"/>
</dbReference>
<evidence type="ECO:0000256" key="3">
    <source>
        <dbReference type="ARBA" id="ARBA00022490"/>
    </source>
</evidence>
<keyword evidence="3" id="KW-0963">Cytoplasm</keyword>
<dbReference type="GO" id="GO:0016020">
    <property type="term" value="C:membrane"/>
    <property type="evidence" value="ECO:0007669"/>
    <property type="project" value="InterPro"/>
</dbReference>
<dbReference type="Gene3D" id="3.30.450.40">
    <property type="match status" value="2"/>
</dbReference>
<evidence type="ECO:0000313" key="14">
    <source>
        <dbReference type="Proteomes" id="UP000540698"/>
    </source>
</evidence>
<dbReference type="GO" id="GO:0000155">
    <property type="term" value="F:phosphorelay sensor kinase activity"/>
    <property type="evidence" value="ECO:0007669"/>
    <property type="project" value="InterPro"/>
</dbReference>
<reference evidence="13 14" key="1">
    <citation type="submission" date="2020-04" db="EMBL/GenBank/DDBJ databases">
        <title>MicrobeNet Type strains.</title>
        <authorList>
            <person name="Nicholson A.C."/>
        </authorList>
    </citation>
    <scope>NUCLEOTIDE SEQUENCE [LARGE SCALE GENOMIC DNA]</scope>
    <source>
        <strain evidence="13 14">DSM 44956</strain>
    </source>
</reference>
<dbReference type="GO" id="GO:0070026">
    <property type="term" value="F:nitric oxide binding"/>
    <property type="evidence" value="ECO:0007669"/>
    <property type="project" value="UniProtKB-ARBA"/>
</dbReference>
<dbReference type="InterPro" id="IPR011712">
    <property type="entry name" value="Sig_transdc_His_kin_sub3_dim/P"/>
</dbReference>
<gene>
    <name evidence="13" type="ORF">HGB38_32330</name>
</gene>
<dbReference type="GO" id="GO:0070483">
    <property type="term" value="P:detection of hypoxia"/>
    <property type="evidence" value="ECO:0007669"/>
    <property type="project" value="UniProtKB-ARBA"/>
</dbReference>
<evidence type="ECO:0000256" key="4">
    <source>
        <dbReference type="ARBA" id="ARBA00022553"/>
    </source>
</evidence>
<dbReference type="SUPFAM" id="SSF55874">
    <property type="entry name" value="ATPase domain of HSP90 chaperone/DNA topoisomerase II/histidine kinase"/>
    <property type="match status" value="1"/>
</dbReference>
<dbReference type="GO" id="GO:0046983">
    <property type="term" value="F:protein dimerization activity"/>
    <property type="evidence" value="ECO:0007669"/>
    <property type="project" value="InterPro"/>
</dbReference>
<dbReference type="Gene3D" id="1.20.5.1930">
    <property type="match status" value="1"/>
</dbReference>
<accession>A0A7X6LAU7</accession>
<dbReference type="Gene3D" id="3.30.565.10">
    <property type="entry name" value="Histidine kinase-like ATPase, C-terminal domain"/>
    <property type="match status" value="1"/>
</dbReference>
<dbReference type="InterPro" id="IPR036890">
    <property type="entry name" value="HATPase_C_sf"/>
</dbReference>
<dbReference type="GO" id="GO:0070025">
    <property type="term" value="F:carbon monoxide binding"/>
    <property type="evidence" value="ECO:0007669"/>
    <property type="project" value="UniProtKB-ARBA"/>
</dbReference>
<dbReference type="AlphaFoldDB" id="A0A7X6LAU7"/>
<evidence type="ECO:0000259" key="12">
    <source>
        <dbReference type="SMART" id="SM00387"/>
    </source>
</evidence>
<dbReference type="Proteomes" id="UP000540698">
    <property type="component" value="Unassembled WGS sequence"/>
</dbReference>
<evidence type="ECO:0000259" key="11">
    <source>
        <dbReference type="SMART" id="SM00065"/>
    </source>
</evidence>